<dbReference type="RefSeq" id="WP_345766373.1">
    <property type="nucleotide sequence ID" value="NZ_CP154834.1"/>
</dbReference>
<dbReference type="InterPro" id="IPR011004">
    <property type="entry name" value="Trimer_LpxA-like_sf"/>
</dbReference>
<name>A0AAU6WPY0_9FLAO</name>
<dbReference type="Pfam" id="PF00132">
    <property type="entry name" value="Hexapep"/>
    <property type="match status" value="1"/>
</dbReference>
<dbReference type="PANTHER" id="PTHR23416">
    <property type="entry name" value="SIALIC ACID SYNTHASE-RELATED"/>
    <property type="match status" value="1"/>
</dbReference>
<evidence type="ECO:0000313" key="1">
    <source>
        <dbReference type="EMBL" id="XAO74105.1"/>
    </source>
</evidence>
<dbReference type="AlphaFoldDB" id="A0AAU6WPY0"/>
<protein>
    <submittedName>
        <fullName evidence="1">Acyltransferase</fullName>
        <ecNumber evidence="1">2.3.1.-</ecNumber>
    </submittedName>
</protein>
<dbReference type="InterPro" id="IPR001451">
    <property type="entry name" value="Hexapep"/>
</dbReference>
<gene>
    <name evidence="1" type="ORF">AAFP95_20990</name>
</gene>
<dbReference type="InterPro" id="IPR051159">
    <property type="entry name" value="Hexapeptide_acetyltransf"/>
</dbReference>
<dbReference type="EC" id="2.3.1.-" evidence="1"/>
<evidence type="ECO:0000313" key="2">
    <source>
        <dbReference type="Proteomes" id="UP001463665"/>
    </source>
</evidence>
<dbReference type="Proteomes" id="UP001463665">
    <property type="component" value="Chromosome"/>
</dbReference>
<organism evidence="1 2">
    <name type="scientific">Chryseobacterium endophyticum</name>
    <dbReference type="NCBI Taxonomy" id="1854762"/>
    <lineage>
        <taxon>Bacteria</taxon>
        <taxon>Pseudomonadati</taxon>
        <taxon>Bacteroidota</taxon>
        <taxon>Flavobacteriia</taxon>
        <taxon>Flavobacteriales</taxon>
        <taxon>Weeksellaceae</taxon>
        <taxon>Chryseobacterium group</taxon>
        <taxon>Chryseobacterium</taxon>
    </lineage>
</organism>
<keyword evidence="1" id="KW-0808">Transferase</keyword>
<keyword evidence="1" id="KW-0012">Acyltransferase</keyword>
<accession>A0AAU6WPY0</accession>
<dbReference type="PANTHER" id="PTHR23416:SF78">
    <property type="entry name" value="LIPOPOLYSACCHARIDE BIOSYNTHESIS O-ACETYL TRANSFERASE WBBJ-RELATED"/>
    <property type="match status" value="1"/>
</dbReference>
<dbReference type="GO" id="GO:0016746">
    <property type="term" value="F:acyltransferase activity"/>
    <property type="evidence" value="ECO:0007669"/>
    <property type="project" value="UniProtKB-KW"/>
</dbReference>
<sequence length="163" mass="18269">MIILKVLFKINCFFKLLFLKLVYGRKLSYGKKFTFRKHFSLIIDGPDAKVNIGNNVFFNNFCTVAAMDSITIGDNTIFGENVKIYDHNHQFKNASIPIKNQGYSSERIIIGENCWIASNVVILKGVTIGNHSVVGAGNIVYKDVPENSVLLSVQEHILKSSVQ</sequence>
<dbReference type="EMBL" id="CP154834">
    <property type="protein sequence ID" value="XAO74105.1"/>
    <property type="molecule type" value="Genomic_DNA"/>
</dbReference>
<dbReference type="SUPFAM" id="SSF51161">
    <property type="entry name" value="Trimeric LpxA-like enzymes"/>
    <property type="match status" value="1"/>
</dbReference>
<proteinExistence type="predicted"/>
<reference evidence="1 2" key="1">
    <citation type="submission" date="2024-04" db="EMBL/GenBank/DDBJ databases">
        <title>Genome sequencing and assembly of rice foliar adapted Chryseobacterium endophyticum OsEnb-ALM-A6.</title>
        <authorList>
            <person name="Kumar S."/>
            <person name="Javed M."/>
            <person name="Chouhan V."/>
            <person name="Charishma K."/>
            <person name="Patel A."/>
            <person name="Kumar M."/>
            <person name="Sahu K.P."/>
            <person name="Kumar A."/>
        </authorList>
    </citation>
    <scope>NUCLEOTIDE SEQUENCE [LARGE SCALE GENOMIC DNA]</scope>
    <source>
        <strain evidence="1 2">OsEnb-ALM-A6</strain>
    </source>
</reference>
<keyword evidence="2" id="KW-1185">Reference proteome</keyword>
<dbReference type="Gene3D" id="2.160.10.10">
    <property type="entry name" value="Hexapeptide repeat proteins"/>
    <property type="match status" value="1"/>
</dbReference>
<dbReference type="CDD" id="cd04647">
    <property type="entry name" value="LbH_MAT_like"/>
    <property type="match status" value="1"/>
</dbReference>